<evidence type="ECO:0000259" key="8">
    <source>
        <dbReference type="Pfam" id="PF00082"/>
    </source>
</evidence>
<dbReference type="PANTHER" id="PTHR43806">
    <property type="entry name" value="PEPTIDASE S8"/>
    <property type="match status" value="1"/>
</dbReference>
<dbReference type="InterPro" id="IPR036852">
    <property type="entry name" value="Peptidase_S8/S53_dom_sf"/>
</dbReference>
<evidence type="ECO:0000313" key="9">
    <source>
        <dbReference type="EMBL" id="ADM11251.1"/>
    </source>
</evidence>
<keyword evidence="7" id="KW-0732">Signal</keyword>
<dbReference type="GO" id="GO:0004252">
    <property type="term" value="F:serine-type endopeptidase activity"/>
    <property type="evidence" value="ECO:0007669"/>
    <property type="project" value="UniProtKB-UniRule"/>
</dbReference>
<dbReference type="InterPro" id="IPR000209">
    <property type="entry name" value="Peptidase_S8/S53_dom"/>
</dbReference>
<evidence type="ECO:0000256" key="4">
    <source>
        <dbReference type="ARBA" id="ARBA00022825"/>
    </source>
</evidence>
<dbReference type="RefSeq" id="XP_003072611.1">
    <property type="nucleotide sequence ID" value="XM_003072565.1"/>
</dbReference>
<evidence type="ECO:0000256" key="1">
    <source>
        <dbReference type="ARBA" id="ARBA00011073"/>
    </source>
</evidence>
<accession>E0S6B6</accession>
<dbReference type="GeneID" id="9698821"/>
<dbReference type="Pfam" id="PF00082">
    <property type="entry name" value="Peptidase_S8"/>
    <property type="match status" value="1"/>
</dbReference>
<evidence type="ECO:0000256" key="7">
    <source>
        <dbReference type="SAM" id="SignalP"/>
    </source>
</evidence>
<evidence type="ECO:0000256" key="5">
    <source>
        <dbReference type="PROSITE-ProRule" id="PRU01240"/>
    </source>
</evidence>
<evidence type="ECO:0000313" key="10">
    <source>
        <dbReference type="Proteomes" id="UP000002313"/>
    </source>
</evidence>
<evidence type="ECO:0000256" key="6">
    <source>
        <dbReference type="SAM" id="Phobius"/>
    </source>
</evidence>
<feature type="chain" id="PRO_5003140029" evidence="7">
    <location>
        <begin position="18"/>
        <end position="530"/>
    </location>
</feature>
<keyword evidence="2 5" id="KW-0645">Protease</keyword>
<keyword evidence="6" id="KW-0812">Transmembrane</keyword>
<reference evidence="9 10" key="1">
    <citation type="journal article" date="2010" name="Nat. Commun.">
        <title>The complete sequence of the smallest known nuclear genome from the microsporidian Encephalitozoon intestinalis.</title>
        <authorList>
            <person name="Corradi N."/>
            <person name="Pombert J.-F."/>
            <person name="Farinelli L."/>
            <person name="Didier E.S."/>
            <person name="Keeling P.J."/>
        </authorList>
    </citation>
    <scope>NUCLEOTIDE SEQUENCE [LARGE SCALE GENOMIC DNA]</scope>
    <source>
        <strain evidence="9 10">ATCC 50506</strain>
    </source>
</reference>
<organism evidence="9 10">
    <name type="scientific">Encephalitozoon intestinalis (strain ATCC 50506)</name>
    <name type="common">Microsporidian parasite</name>
    <name type="synonym">Septata intestinalis</name>
    <dbReference type="NCBI Taxonomy" id="876142"/>
    <lineage>
        <taxon>Eukaryota</taxon>
        <taxon>Fungi</taxon>
        <taxon>Fungi incertae sedis</taxon>
        <taxon>Microsporidia</taxon>
        <taxon>Unikaryonidae</taxon>
        <taxon>Encephalitozoon</taxon>
    </lineage>
</organism>
<dbReference type="OrthoDB" id="206201at2759"/>
<dbReference type="PROSITE" id="PS51892">
    <property type="entry name" value="SUBTILASE"/>
    <property type="match status" value="1"/>
</dbReference>
<feature type="signal peptide" evidence="7">
    <location>
        <begin position="1"/>
        <end position="17"/>
    </location>
</feature>
<name>E0S6B6_ENCIT</name>
<dbReference type="VEuPathDB" id="MicrosporidiaDB:Eint_031080"/>
<keyword evidence="10" id="KW-1185">Reference proteome</keyword>
<sequence length="530" mass="58954">MFLMGIMVLIVSQRVWGSEDVSTGEIIGLEKSIQEGQEENPPGILFQGNKDSYEAGNPTDIPSIEVQTEVRTVVKEVVVEVEEPRKDAQIPSVARYEGQIKTGSNLDDTQCKGNDNYTFGRERCYILTKDVHDGDLSNISAFVEGQNGKIKRQYTKNVTGVSFCSNNENVMKKGSGIGMHIEEDKIYGVSAFQNSIPNYMYLMKYYENIIFNNYFYDNWIFRVLQIKRMMASFFGFYEYYHTGKGVSIFLLDTTVKPVNNVCNLSGRLESCNTHGDTMASLLVGRDTGFAKDSHLNVLDVVGCDGKVMLSDMIYGLESLESKGGPGILVFGVSGPYSEALNAVVDHISSRGMVVVTPAGNLHDQSCNYSPGSSKSVINVGSVNKYAGVSKFSNHGDCVRIFALGEEVLRENSAAGTSLSAAIVASSIALFLETSPRATFSQIWGYLNQNSFWNSRGSYNVLKIPRLECGSRSQRSIFHFWGFPSDVITIVFIFLAIFILSYLIFIGIRYFRRRGEAHEDSILFDPPMDRF</sequence>
<dbReference type="InterPro" id="IPR050131">
    <property type="entry name" value="Peptidase_S8_subtilisin-like"/>
</dbReference>
<dbReference type="GO" id="GO:0005615">
    <property type="term" value="C:extracellular space"/>
    <property type="evidence" value="ECO:0007669"/>
    <property type="project" value="TreeGrafter"/>
</dbReference>
<evidence type="ECO:0000256" key="3">
    <source>
        <dbReference type="ARBA" id="ARBA00022801"/>
    </source>
</evidence>
<protein>
    <submittedName>
        <fullName evidence="9">Subtilisin-like endopeptidase</fullName>
    </submittedName>
</protein>
<evidence type="ECO:0000256" key="2">
    <source>
        <dbReference type="ARBA" id="ARBA00022670"/>
    </source>
</evidence>
<proteinExistence type="inferred from homology"/>
<dbReference type="GO" id="GO:0006508">
    <property type="term" value="P:proteolysis"/>
    <property type="evidence" value="ECO:0007669"/>
    <property type="project" value="UniProtKB-KW"/>
</dbReference>
<keyword evidence="4 5" id="KW-0720">Serine protease</keyword>
<dbReference type="Proteomes" id="UP000002313">
    <property type="component" value="Chromosome III"/>
</dbReference>
<keyword evidence="6" id="KW-1133">Transmembrane helix</keyword>
<feature type="transmembrane region" description="Helical" evidence="6">
    <location>
        <begin position="480"/>
        <end position="504"/>
    </location>
</feature>
<feature type="active site" description="Charge relay system" evidence="5">
    <location>
        <position position="252"/>
    </location>
</feature>
<comment type="similarity">
    <text evidence="1 5">Belongs to the peptidase S8 family.</text>
</comment>
<feature type="active site" description="Charge relay system" evidence="5">
    <location>
        <position position="417"/>
    </location>
</feature>
<dbReference type="KEGG" id="ein:Eint_031080"/>
<gene>
    <name evidence="9" type="ORF">Eint_031080</name>
</gene>
<dbReference type="AlphaFoldDB" id="E0S6B6"/>
<dbReference type="SUPFAM" id="SSF52743">
    <property type="entry name" value="Subtilisin-like"/>
    <property type="match status" value="1"/>
</dbReference>
<feature type="domain" description="Peptidase S8/S53" evidence="8">
    <location>
        <begin position="268"/>
        <end position="448"/>
    </location>
</feature>
<keyword evidence="6" id="KW-0472">Membrane</keyword>
<dbReference type="HOGENOM" id="CLU_038703_0_0_1"/>
<dbReference type="EMBL" id="CP001944">
    <property type="protein sequence ID" value="ADM11251.1"/>
    <property type="molecule type" value="Genomic_DNA"/>
</dbReference>
<keyword evidence="3 5" id="KW-0378">Hydrolase</keyword>
<reference evidence="9 10" key="2">
    <citation type="journal article" date="2012" name="Proc. Natl. Acad. Sci. U.S.A.">
        <title>Gain and loss of multiple functionally related, horizontally transferred genes in the reduced genomes of two microsporidian parasites.</title>
        <authorList>
            <person name="Pombert J.-F."/>
            <person name="Selman M."/>
            <person name="Burki F."/>
            <person name="Bardell F.T."/>
            <person name="Farinelli L."/>
            <person name="Solter L.F."/>
            <person name="Whitman D.W."/>
            <person name="Weiss L.M."/>
            <person name="Corradi N."/>
            <person name="Keeling P.J."/>
        </authorList>
    </citation>
    <scope>NUCLEOTIDE SEQUENCE [LARGE SCALE GENOMIC DNA]</scope>
    <source>
        <strain evidence="9 10">ATCC 50506</strain>
    </source>
</reference>
<dbReference type="Gene3D" id="3.40.50.200">
    <property type="entry name" value="Peptidase S8/S53 domain"/>
    <property type="match status" value="1"/>
</dbReference>
<dbReference type="PANTHER" id="PTHR43806:SF11">
    <property type="entry name" value="CEREVISIN-RELATED"/>
    <property type="match status" value="1"/>
</dbReference>
<feature type="active site" description="Charge relay system" evidence="5">
    <location>
        <position position="274"/>
    </location>
</feature>